<name>A0A2P2KXJ4_RHIMU</name>
<keyword evidence="1" id="KW-0812">Transmembrane</keyword>
<dbReference type="AlphaFoldDB" id="A0A2P2KXJ4"/>
<evidence type="ECO:0000256" key="1">
    <source>
        <dbReference type="SAM" id="Phobius"/>
    </source>
</evidence>
<sequence length="43" mass="5276">MSNQSCYLKVNCVDNQIMCFFFIYYFVSLILKIHRFMCKTLNR</sequence>
<feature type="transmembrane region" description="Helical" evidence="1">
    <location>
        <begin position="15"/>
        <end position="33"/>
    </location>
</feature>
<keyword evidence="1" id="KW-0472">Membrane</keyword>
<keyword evidence="1" id="KW-1133">Transmembrane helix</keyword>
<proteinExistence type="predicted"/>
<protein>
    <submittedName>
        <fullName evidence="2">Uncharacterized protein</fullName>
    </submittedName>
</protein>
<dbReference type="EMBL" id="GGEC01029933">
    <property type="protein sequence ID" value="MBX10417.1"/>
    <property type="molecule type" value="Transcribed_RNA"/>
</dbReference>
<organism evidence="2">
    <name type="scientific">Rhizophora mucronata</name>
    <name type="common">Asiatic mangrove</name>
    <dbReference type="NCBI Taxonomy" id="61149"/>
    <lineage>
        <taxon>Eukaryota</taxon>
        <taxon>Viridiplantae</taxon>
        <taxon>Streptophyta</taxon>
        <taxon>Embryophyta</taxon>
        <taxon>Tracheophyta</taxon>
        <taxon>Spermatophyta</taxon>
        <taxon>Magnoliopsida</taxon>
        <taxon>eudicotyledons</taxon>
        <taxon>Gunneridae</taxon>
        <taxon>Pentapetalae</taxon>
        <taxon>rosids</taxon>
        <taxon>fabids</taxon>
        <taxon>Malpighiales</taxon>
        <taxon>Rhizophoraceae</taxon>
        <taxon>Rhizophora</taxon>
    </lineage>
</organism>
<reference evidence="2" key="1">
    <citation type="submission" date="2018-02" db="EMBL/GenBank/DDBJ databases">
        <title>Rhizophora mucronata_Transcriptome.</title>
        <authorList>
            <person name="Meera S.P."/>
            <person name="Sreeshan A."/>
            <person name="Augustine A."/>
        </authorList>
    </citation>
    <scope>NUCLEOTIDE SEQUENCE</scope>
    <source>
        <tissue evidence="2">Leaf</tissue>
    </source>
</reference>
<evidence type="ECO:0000313" key="2">
    <source>
        <dbReference type="EMBL" id="MBX10417.1"/>
    </source>
</evidence>
<accession>A0A2P2KXJ4</accession>